<protein>
    <recommendedName>
        <fullName evidence="3">4a-hydroxytetrahydrobiopterin dehydratase</fullName>
        <ecNumber evidence="3">4.2.1.96</ecNumber>
    </recommendedName>
</protein>
<dbReference type="EC" id="4.2.1.96" evidence="3"/>
<sequence>MNSAGHLYKELVFHDFKGPMNFATKIAELAEREHHHPVLAIDWGKYVLELWTHKINGLTENNFILAAKISGLPHSPPSS</sequence>
<evidence type="ECO:0000256" key="3">
    <source>
        <dbReference type="ARBA" id="ARBA00013252"/>
    </source>
</evidence>
<evidence type="ECO:0000313" key="6">
    <source>
        <dbReference type="Proteomes" id="UP000185544"/>
    </source>
</evidence>
<dbReference type="SUPFAM" id="SSF55248">
    <property type="entry name" value="PCD-like"/>
    <property type="match status" value="1"/>
</dbReference>
<dbReference type="InterPro" id="IPR036428">
    <property type="entry name" value="PCD_sf"/>
</dbReference>
<dbReference type="InterPro" id="IPR050376">
    <property type="entry name" value="Pterin-4-alpha-carb_dehyd"/>
</dbReference>
<keyword evidence="4" id="KW-0456">Lyase</keyword>
<keyword evidence="6" id="KW-1185">Reference proteome</keyword>
<evidence type="ECO:0000313" key="5">
    <source>
        <dbReference type="EMBL" id="APR99774.1"/>
    </source>
</evidence>
<dbReference type="AlphaFoldDB" id="A0A1L6MWC5"/>
<proteinExistence type="inferred from homology"/>
<evidence type="ECO:0000256" key="2">
    <source>
        <dbReference type="ARBA" id="ARBA00006472"/>
    </source>
</evidence>
<accession>A0A1L6MWC5</accession>
<dbReference type="KEGG" id="pabo:BCY86_03090"/>
<dbReference type="GO" id="GO:0008124">
    <property type="term" value="F:4-alpha-hydroxytetrahydrobiopterin dehydratase activity"/>
    <property type="evidence" value="ECO:0007669"/>
    <property type="project" value="UniProtKB-EC"/>
</dbReference>
<dbReference type="InterPro" id="IPR001533">
    <property type="entry name" value="Pterin_deHydtase"/>
</dbReference>
<comment type="similarity">
    <text evidence="2">Belongs to the pterin-4-alpha-carbinolamine dehydratase family.</text>
</comment>
<evidence type="ECO:0000256" key="4">
    <source>
        <dbReference type="ARBA" id="ARBA00023239"/>
    </source>
</evidence>
<dbReference type="OrthoDB" id="15077at2"/>
<dbReference type="PANTHER" id="PTHR42805">
    <property type="entry name" value="PTERIN-4-ALPHA-CARBINOLAMINE DEHYDRATASE-RELATED"/>
    <property type="match status" value="1"/>
</dbReference>
<dbReference type="GO" id="GO:0006729">
    <property type="term" value="P:tetrahydrobiopterin biosynthetic process"/>
    <property type="evidence" value="ECO:0007669"/>
    <property type="project" value="InterPro"/>
</dbReference>
<organism evidence="5 6">
    <name type="scientific">Pajaroellobacter abortibovis</name>
    <dbReference type="NCBI Taxonomy" id="1882918"/>
    <lineage>
        <taxon>Bacteria</taxon>
        <taxon>Pseudomonadati</taxon>
        <taxon>Myxococcota</taxon>
        <taxon>Polyangia</taxon>
        <taxon>Polyangiales</taxon>
        <taxon>Polyangiaceae</taxon>
    </lineage>
</organism>
<dbReference type="PANTHER" id="PTHR42805:SF1">
    <property type="entry name" value="PTERIN-4-ALPHA-CARBINOLAMINE DEHYDRATASE-RELATED"/>
    <property type="match status" value="1"/>
</dbReference>
<reference evidence="5 6" key="1">
    <citation type="submission" date="2016-08" db="EMBL/GenBank/DDBJ databases">
        <title>Identification and validation of antigenic proteins from Pajaroellobacter abortibovis using de-novo genome sequence assembly and reverse vaccinology.</title>
        <authorList>
            <person name="Welly B.T."/>
            <person name="Miller M.R."/>
            <person name="Stott J.L."/>
            <person name="Blanchard M.T."/>
            <person name="Islas-Trejo A.D."/>
            <person name="O'Rourke S.M."/>
            <person name="Young A.E."/>
            <person name="Medrano J.F."/>
            <person name="Van Eenennaam A.L."/>
        </authorList>
    </citation>
    <scope>NUCLEOTIDE SEQUENCE [LARGE SCALE GENOMIC DNA]</scope>
    <source>
        <strain evidence="5 6">BTF92-0548A/99-0131</strain>
    </source>
</reference>
<dbReference type="EMBL" id="CP016908">
    <property type="protein sequence ID" value="APR99774.1"/>
    <property type="molecule type" value="Genomic_DNA"/>
</dbReference>
<dbReference type="Pfam" id="PF01329">
    <property type="entry name" value="Pterin_4a"/>
    <property type="match status" value="1"/>
</dbReference>
<gene>
    <name evidence="5" type="ORF">BCY86_03090</name>
</gene>
<dbReference type="Gene3D" id="3.30.1360.20">
    <property type="entry name" value="Transcriptional coactivator/pterin dehydratase"/>
    <property type="match status" value="1"/>
</dbReference>
<comment type="catalytic activity">
    <reaction evidence="1">
        <text>(4aS,6R)-4a-hydroxy-L-erythro-5,6,7,8-tetrahydrobiopterin = (6R)-L-erythro-6,7-dihydrobiopterin + H2O</text>
        <dbReference type="Rhea" id="RHEA:11920"/>
        <dbReference type="ChEBI" id="CHEBI:15377"/>
        <dbReference type="ChEBI" id="CHEBI:15642"/>
        <dbReference type="ChEBI" id="CHEBI:43120"/>
        <dbReference type="EC" id="4.2.1.96"/>
    </reaction>
</comment>
<name>A0A1L6MWC5_9BACT</name>
<evidence type="ECO:0000256" key="1">
    <source>
        <dbReference type="ARBA" id="ARBA00001554"/>
    </source>
</evidence>
<dbReference type="Proteomes" id="UP000185544">
    <property type="component" value="Chromosome"/>
</dbReference>